<proteinExistence type="predicted"/>
<accession>A0A284R670</accession>
<keyword evidence="2" id="KW-1185">Reference proteome</keyword>
<name>A0A284R670_ARMOS</name>
<dbReference type="EMBL" id="FUEG01000005">
    <property type="protein sequence ID" value="SJL04199.1"/>
    <property type="molecule type" value="Genomic_DNA"/>
</dbReference>
<dbReference type="Proteomes" id="UP000219338">
    <property type="component" value="Unassembled WGS sequence"/>
</dbReference>
<sequence length="350" mass="39275">MEPPVVPWPFGSMRDSEALANVQSHHDPWTPPLPSEMVLYRVFPFTPALQIRVWKPNVSQPPLRLYGLDIVDEDGNPQHVGGDAKVVSGTRGFPWPETEGEIVAALDDNGLPPQSPERFRIYGDVPYDFYHQGRFYTNWPVFPYNLFLHLLDNVEAVIFEATAPLPDDLQPPAVPCPYLLPPSVKELRLSKVTLDGSSIEGMLSPAGRLEQLYIENIDGGHLGIPSVPFDHDYTTFRESVTIQHFGPNVRVGTCKLRVHLALALGIFLRCVKEERDAIFADQERIQRERYAHHKVSNVLVNAPPLTRIHFRKGFQAARQADPVLSNSTYVFLPRLVPMIAATTTTVSESS</sequence>
<evidence type="ECO:0000313" key="2">
    <source>
        <dbReference type="Proteomes" id="UP000219338"/>
    </source>
</evidence>
<evidence type="ECO:0000313" key="1">
    <source>
        <dbReference type="EMBL" id="SJL04199.1"/>
    </source>
</evidence>
<protein>
    <submittedName>
        <fullName evidence="1">Uncharacterized protein</fullName>
    </submittedName>
</protein>
<reference evidence="2" key="1">
    <citation type="journal article" date="2017" name="Nat. Ecol. Evol.">
        <title>Genome expansion and lineage-specific genetic innovations in the forest pathogenic fungi Armillaria.</title>
        <authorList>
            <person name="Sipos G."/>
            <person name="Prasanna A.N."/>
            <person name="Walter M.C."/>
            <person name="O'Connor E."/>
            <person name="Balint B."/>
            <person name="Krizsan K."/>
            <person name="Kiss B."/>
            <person name="Hess J."/>
            <person name="Varga T."/>
            <person name="Slot J."/>
            <person name="Riley R."/>
            <person name="Boka B."/>
            <person name="Rigling D."/>
            <person name="Barry K."/>
            <person name="Lee J."/>
            <person name="Mihaltcheva S."/>
            <person name="LaButti K."/>
            <person name="Lipzen A."/>
            <person name="Waldron R."/>
            <person name="Moloney N.M."/>
            <person name="Sperisen C."/>
            <person name="Kredics L."/>
            <person name="Vagvoelgyi C."/>
            <person name="Patrignani A."/>
            <person name="Fitzpatrick D."/>
            <person name="Nagy I."/>
            <person name="Doyle S."/>
            <person name="Anderson J.B."/>
            <person name="Grigoriev I.V."/>
            <person name="Gueldener U."/>
            <person name="Muensterkoetter M."/>
            <person name="Nagy L.G."/>
        </authorList>
    </citation>
    <scope>NUCLEOTIDE SEQUENCE [LARGE SCALE GENOMIC DNA]</scope>
    <source>
        <strain evidence="2">C18/9</strain>
    </source>
</reference>
<gene>
    <name evidence="1" type="ORF">ARMOST_07559</name>
</gene>
<organism evidence="1 2">
    <name type="scientific">Armillaria ostoyae</name>
    <name type="common">Armillaria root rot fungus</name>
    <dbReference type="NCBI Taxonomy" id="47428"/>
    <lineage>
        <taxon>Eukaryota</taxon>
        <taxon>Fungi</taxon>
        <taxon>Dikarya</taxon>
        <taxon>Basidiomycota</taxon>
        <taxon>Agaricomycotina</taxon>
        <taxon>Agaricomycetes</taxon>
        <taxon>Agaricomycetidae</taxon>
        <taxon>Agaricales</taxon>
        <taxon>Marasmiineae</taxon>
        <taxon>Physalacriaceae</taxon>
        <taxon>Armillaria</taxon>
    </lineage>
</organism>
<dbReference type="AlphaFoldDB" id="A0A284R670"/>